<sequence>MGSEKRSNIKIKVVLGYIFVFLAIVASLFIANQAYNKLLNSVAILSKPDAEITRMNRVLTNLSEAENKIRVYSLTREEKFLEHFYENIIEIQNDLDSLRKFSPDSSRSLVLIDSMNFLLGDRAEKLEKFVRLKQAKERINPSQNAMRQLSEATDSAKTQIKTTTTTTTILDTVKSAKQPEENKKRGFLGLFKSKKNKVDSIETVIQRTQVQVDTSYLPQSDSLLQSLQDQLKRAQEIEKLNRDIVFREELRLVEENTVIWDKIKLLLRQLESERFIQLRHESDKAKQIASNTISLISIIIIVGFVLGILFIIFILTDISKSNYYRSELIIAKGKAEKLAKVKEDFLATMSHEIRTPLNAIIGFTNQLGKTDLEKKQKNFVSVLKSSSKHLLGLVNEILDLSKIEAGKLHVENINFNPQALVNEVYDLLKVNASNKNLEFELEYSGENEIRLLSDPFRIKQILLNLGSNAIKFTQKGKVVIRASVIQQGQQYLMEVDVEDTGIGIAEDKLESIFEDFSQADSFSARKYGGTGLGLAISRRLAILLGGDLFVESEMDKGSTFTLRLPLKESTKQIAETVAQKSVSIAEELKDKQFLVADDDDYSLLLLQTIFNTWNLKAEFVDNGEKAWSLIQKKHYDMILTDIHMPKMGGIELCRKVRELNNGYEHIPIVALTANVLESDLKQYISSGMTECLVKPFDEELLRAMISELLLDDYKAQPQIQDVDISRIEDEPLFDLSQIKQFTSDDPELIKQILNQFINSANENIAALKEAADQENYLEVGSVAHKMLSSFNQLKVASVTPLLKELEDLLHKKSEVLESPDYINELVDEVIQNSQTVVASISNEILA</sequence>
<dbReference type="SUPFAM" id="SSF47384">
    <property type="entry name" value="Homodimeric domain of signal transducing histidine kinase"/>
    <property type="match status" value="1"/>
</dbReference>
<dbReference type="Gene3D" id="3.40.50.2300">
    <property type="match status" value="1"/>
</dbReference>
<keyword evidence="14" id="KW-0175">Coiled coil</keyword>
<name>A0ABX1WYQ9_9BACT</name>
<feature type="domain" description="HPt" evidence="18">
    <location>
        <begin position="745"/>
        <end position="843"/>
    </location>
</feature>
<dbReference type="SUPFAM" id="SSF47226">
    <property type="entry name" value="Histidine-containing phosphotransfer domain, HPT domain"/>
    <property type="match status" value="1"/>
</dbReference>
<evidence type="ECO:0000256" key="8">
    <source>
        <dbReference type="ARBA" id="ARBA00022840"/>
    </source>
</evidence>
<keyword evidence="9 15" id="KW-1133">Transmembrane helix</keyword>
<dbReference type="Pfam" id="PF05227">
    <property type="entry name" value="CHASE3"/>
    <property type="match status" value="1"/>
</dbReference>
<evidence type="ECO:0000256" key="13">
    <source>
        <dbReference type="PROSITE-ProRule" id="PRU00169"/>
    </source>
</evidence>
<keyword evidence="6 15" id="KW-0812">Transmembrane</keyword>
<dbReference type="EC" id="2.7.13.3" evidence="3"/>
<dbReference type="CDD" id="cd16922">
    <property type="entry name" value="HATPase_EvgS-ArcB-TorS-like"/>
    <property type="match status" value="1"/>
</dbReference>
<evidence type="ECO:0000313" key="20">
    <source>
        <dbReference type="Proteomes" id="UP000732105"/>
    </source>
</evidence>
<accession>A0ABX1WYQ9</accession>
<feature type="domain" description="Response regulatory" evidence="17">
    <location>
        <begin position="592"/>
        <end position="709"/>
    </location>
</feature>
<dbReference type="InterPro" id="IPR003594">
    <property type="entry name" value="HATPase_dom"/>
</dbReference>
<keyword evidence="8" id="KW-0067">ATP-binding</keyword>
<dbReference type="Pfam" id="PF00072">
    <property type="entry name" value="Response_reg"/>
    <property type="match status" value="1"/>
</dbReference>
<dbReference type="InterPro" id="IPR011006">
    <property type="entry name" value="CheY-like_superfamily"/>
</dbReference>
<evidence type="ECO:0000259" key="16">
    <source>
        <dbReference type="PROSITE" id="PS50109"/>
    </source>
</evidence>
<protein>
    <recommendedName>
        <fullName evidence="3">histidine kinase</fullName>
        <ecNumber evidence="3">2.7.13.3</ecNumber>
    </recommendedName>
</protein>
<dbReference type="InterPro" id="IPR003661">
    <property type="entry name" value="HisK_dim/P_dom"/>
</dbReference>
<keyword evidence="4" id="KW-1003">Cell membrane</keyword>
<dbReference type="PRINTS" id="PR00344">
    <property type="entry name" value="BCTRLSENSOR"/>
</dbReference>
<dbReference type="Gene3D" id="1.10.287.130">
    <property type="match status" value="1"/>
</dbReference>
<feature type="coiled-coil region" evidence="14">
    <location>
        <begin position="750"/>
        <end position="777"/>
    </location>
</feature>
<proteinExistence type="predicted"/>
<dbReference type="InterPro" id="IPR008207">
    <property type="entry name" value="Sig_transdc_His_kin_Hpt_dom"/>
</dbReference>
<dbReference type="PANTHER" id="PTHR45339:SF1">
    <property type="entry name" value="HYBRID SIGNAL TRANSDUCTION HISTIDINE KINASE J"/>
    <property type="match status" value="1"/>
</dbReference>
<dbReference type="SUPFAM" id="SSF55874">
    <property type="entry name" value="ATPase domain of HSP90 chaperone/DNA topoisomerase II/histidine kinase"/>
    <property type="match status" value="1"/>
</dbReference>
<keyword evidence="7" id="KW-0547">Nucleotide-binding</keyword>
<dbReference type="Pfam" id="PF02518">
    <property type="entry name" value="HATPase_c"/>
    <property type="match status" value="1"/>
</dbReference>
<dbReference type="Gene3D" id="1.20.120.160">
    <property type="entry name" value="HPT domain"/>
    <property type="match status" value="1"/>
</dbReference>
<evidence type="ECO:0000259" key="17">
    <source>
        <dbReference type="PROSITE" id="PS50110"/>
    </source>
</evidence>
<evidence type="ECO:0000256" key="15">
    <source>
        <dbReference type="SAM" id="Phobius"/>
    </source>
</evidence>
<dbReference type="PANTHER" id="PTHR45339">
    <property type="entry name" value="HYBRID SIGNAL TRANSDUCTION HISTIDINE KINASE J"/>
    <property type="match status" value="1"/>
</dbReference>
<keyword evidence="5 13" id="KW-0597">Phosphoprotein</keyword>
<dbReference type="SMART" id="SM00387">
    <property type="entry name" value="HATPase_c"/>
    <property type="match status" value="1"/>
</dbReference>
<dbReference type="InterPro" id="IPR001789">
    <property type="entry name" value="Sig_transdc_resp-reg_receiver"/>
</dbReference>
<evidence type="ECO:0000256" key="12">
    <source>
        <dbReference type="PROSITE-ProRule" id="PRU00110"/>
    </source>
</evidence>
<organism evidence="19 20">
    <name type="scientific">Marinifilum caeruleilacunae</name>
    <dbReference type="NCBI Taxonomy" id="2499076"/>
    <lineage>
        <taxon>Bacteria</taxon>
        <taxon>Pseudomonadati</taxon>
        <taxon>Bacteroidota</taxon>
        <taxon>Bacteroidia</taxon>
        <taxon>Marinilabiliales</taxon>
        <taxon>Marinifilaceae</taxon>
    </lineage>
</organism>
<evidence type="ECO:0000259" key="18">
    <source>
        <dbReference type="PROSITE" id="PS50894"/>
    </source>
</evidence>
<dbReference type="PROSITE" id="PS50894">
    <property type="entry name" value="HPT"/>
    <property type="match status" value="1"/>
</dbReference>
<comment type="catalytic activity">
    <reaction evidence="1">
        <text>ATP + protein L-histidine = ADP + protein N-phospho-L-histidine.</text>
        <dbReference type="EC" id="2.7.13.3"/>
    </reaction>
</comment>
<evidence type="ECO:0000256" key="1">
    <source>
        <dbReference type="ARBA" id="ARBA00000085"/>
    </source>
</evidence>
<evidence type="ECO:0000256" key="2">
    <source>
        <dbReference type="ARBA" id="ARBA00004651"/>
    </source>
</evidence>
<keyword evidence="10" id="KW-0902">Two-component regulatory system</keyword>
<feature type="transmembrane region" description="Helical" evidence="15">
    <location>
        <begin position="12"/>
        <end position="31"/>
    </location>
</feature>
<evidence type="ECO:0000256" key="7">
    <source>
        <dbReference type="ARBA" id="ARBA00022741"/>
    </source>
</evidence>
<evidence type="ECO:0000256" key="10">
    <source>
        <dbReference type="ARBA" id="ARBA00023012"/>
    </source>
</evidence>
<evidence type="ECO:0000256" key="6">
    <source>
        <dbReference type="ARBA" id="ARBA00022692"/>
    </source>
</evidence>
<dbReference type="Pfam" id="PF01627">
    <property type="entry name" value="Hpt"/>
    <property type="match status" value="1"/>
</dbReference>
<evidence type="ECO:0000256" key="3">
    <source>
        <dbReference type="ARBA" id="ARBA00012438"/>
    </source>
</evidence>
<dbReference type="EMBL" id="RZNH01000030">
    <property type="protein sequence ID" value="NOU61255.1"/>
    <property type="molecule type" value="Genomic_DNA"/>
</dbReference>
<comment type="subcellular location">
    <subcellularLocation>
        <location evidence="2">Cell membrane</location>
        <topology evidence="2">Multi-pass membrane protein</topology>
    </subcellularLocation>
</comment>
<dbReference type="SMART" id="SM00388">
    <property type="entry name" value="HisKA"/>
    <property type="match status" value="1"/>
</dbReference>
<dbReference type="CDD" id="cd00082">
    <property type="entry name" value="HisKA"/>
    <property type="match status" value="1"/>
</dbReference>
<feature type="transmembrane region" description="Helical" evidence="15">
    <location>
        <begin position="293"/>
        <end position="315"/>
    </location>
</feature>
<dbReference type="InterPro" id="IPR007891">
    <property type="entry name" value="CHASE3"/>
</dbReference>
<evidence type="ECO:0000256" key="11">
    <source>
        <dbReference type="ARBA" id="ARBA00023136"/>
    </source>
</evidence>
<dbReference type="InterPro" id="IPR036641">
    <property type="entry name" value="HPT_dom_sf"/>
</dbReference>
<dbReference type="InterPro" id="IPR005467">
    <property type="entry name" value="His_kinase_dom"/>
</dbReference>
<dbReference type="PROSITE" id="PS50110">
    <property type="entry name" value="RESPONSE_REGULATORY"/>
    <property type="match status" value="1"/>
</dbReference>
<feature type="domain" description="Histidine kinase" evidence="16">
    <location>
        <begin position="348"/>
        <end position="568"/>
    </location>
</feature>
<dbReference type="InterPro" id="IPR004358">
    <property type="entry name" value="Sig_transdc_His_kin-like_C"/>
</dbReference>
<keyword evidence="20" id="KW-1185">Reference proteome</keyword>
<dbReference type="InterPro" id="IPR036890">
    <property type="entry name" value="HATPase_C_sf"/>
</dbReference>
<dbReference type="PROSITE" id="PS50109">
    <property type="entry name" value="HIS_KIN"/>
    <property type="match status" value="1"/>
</dbReference>
<comment type="caution">
    <text evidence="19">The sequence shown here is derived from an EMBL/GenBank/DDBJ whole genome shotgun (WGS) entry which is preliminary data.</text>
</comment>
<gene>
    <name evidence="19" type="ORF">ELS83_15715</name>
</gene>
<feature type="modified residue" description="4-aspartylphosphate" evidence="13">
    <location>
        <position position="641"/>
    </location>
</feature>
<keyword evidence="11 15" id="KW-0472">Membrane</keyword>
<dbReference type="Proteomes" id="UP000732105">
    <property type="component" value="Unassembled WGS sequence"/>
</dbReference>
<feature type="modified residue" description="Phosphohistidine" evidence="12">
    <location>
        <position position="784"/>
    </location>
</feature>
<evidence type="ECO:0000313" key="19">
    <source>
        <dbReference type="EMBL" id="NOU61255.1"/>
    </source>
</evidence>
<dbReference type="InterPro" id="IPR036097">
    <property type="entry name" value="HisK_dim/P_sf"/>
</dbReference>
<dbReference type="SMART" id="SM00448">
    <property type="entry name" value="REC"/>
    <property type="match status" value="1"/>
</dbReference>
<evidence type="ECO:0000256" key="9">
    <source>
        <dbReference type="ARBA" id="ARBA00022989"/>
    </source>
</evidence>
<dbReference type="Gene3D" id="3.30.565.10">
    <property type="entry name" value="Histidine kinase-like ATPase, C-terminal domain"/>
    <property type="match status" value="1"/>
</dbReference>
<dbReference type="CDD" id="cd17546">
    <property type="entry name" value="REC_hyHK_CKI1_RcsC-like"/>
    <property type="match status" value="1"/>
</dbReference>
<evidence type="ECO:0000256" key="14">
    <source>
        <dbReference type="SAM" id="Coils"/>
    </source>
</evidence>
<dbReference type="RefSeq" id="WP_171596516.1">
    <property type="nucleotide sequence ID" value="NZ_RZNH01000030.1"/>
</dbReference>
<reference evidence="19 20" key="1">
    <citation type="submission" date="2018-12" db="EMBL/GenBank/DDBJ databases">
        <title>Marinifilum JC070 sp. nov., a marine bacterium isolated from Yongle Blue Hole in the South China Sea.</title>
        <authorList>
            <person name="Fu T."/>
        </authorList>
    </citation>
    <scope>NUCLEOTIDE SEQUENCE [LARGE SCALE GENOMIC DNA]</scope>
    <source>
        <strain evidence="19 20">JC070</strain>
    </source>
</reference>
<dbReference type="SUPFAM" id="SSF52172">
    <property type="entry name" value="CheY-like"/>
    <property type="match status" value="1"/>
</dbReference>
<evidence type="ECO:0000256" key="4">
    <source>
        <dbReference type="ARBA" id="ARBA00022475"/>
    </source>
</evidence>
<dbReference type="Pfam" id="PF00512">
    <property type="entry name" value="HisKA"/>
    <property type="match status" value="1"/>
</dbReference>
<evidence type="ECO:0000256" key="5">
    <source>
        <dbReference type="ARBA" id="ARBA00022553"/>
    </source>
</evidence>